<accession>A0A5B8LDM8</accession>
<proteinExistence type="predicted"/>
<sequence length="120" mass="12978">MKYVRVVQWATKGDTVQLEMLGEDEQTHTLEVSTDCAGALVAALASEAEKFNAQGKDQQMIRPTGLQTGKTADGEPVILMTLKGGTELPLVFKAESLSVLISELQGLMGSLQQGSQIRWQ</sequence>
<dbReference type="AlphaFoldDB" id="A0A5B8LDM8"/>
<name>A0A5B8LDM8_9SPHN</name>
<dbReference type="RefSeq" id="WP_146569291.1">
    <property type="nucleotide sequence ID" value="NZ_CP042306.1"/>
</dbReference>
<reference evidence="1 2" key="1">
    <citation type="submission" date="2019-07" db="EMBL/GenBank/DDBJ databases">
        <title>Full genome sequence of Sphingomonas sp. 4R-6-7(HKS19).</title>
        <authorList>
            <person name="Im W.-T."/>
        </authorList>
    </citation>
    <scope>NUCLEOTIDE SEQUENCE [LARGE SCALE GENOMIC DNA]</scope>
    <source>
        <strain evidence="1 2">HKS19</strain>
    </source>
</reference>
<evidence type="ECO:0000313" key="1">
    <source>
        <dbReference type="EMBL" id="QDZ06207.1"/>
    </source>
</evidence>
<dbReference type="OrthoDB" id="7449286at2"/>
<keyword evidence="2" id="KW-1185">Reference proteome</keyword>
<evidence type="ECO:0000313" key="2">
    <source>
        <dbReference type="Proteomes" id="UP000315673"/>
    </source>
</evidence>
<gene>
    <name evidence="1" type="ORF">FPZ24_00900</name>
</gene>
<protein>
    <submittedName>
        <fullName evidence="1">Uncharacterized protein</fullName>
    </submittedName>
</protein>
<dbReference type="Proteomes" id="UP000315673">
    <property type="component" value="Chromosome"/>
</dbReference>
<dbReference type="EMBL" id="CP042306">
    <property type="protein sequence ID" value="QDZ06207.1"/>
    <property type="molecule type" value="Genomic_DNA"/>
</dbReference>
<organism evidence="1 2">
    <name type="scientific">Sphingomonas panacisoli</name>
    <dbReference type="NCBI Taxonomy" id="1813879"/>
    <lineage>
        <taxon>Bacteria</taxon>
        <taxon>Pseudomonadati</taxon>
        <taxon>Pseudomonadota</taxon>
        <taxon>Alphaproteobacteria</taxon>
        <taxon>Sphingomonadales</taxon>
        <taxon>Sphingomonadaceae</taxon>
        <taxon>Sphingomonas</taxon>
    </lineage>
</organism>
<dbReference type="KEGG" id="spai:FPZ24_00900"/>